<protein>
    <recommendedName>
        <fullName evidence="4">Reverse transcriptase domain-containing protein</fullName>
    </recommendedName>
</protein>
<organism evidence="2 3">
    <name type="scientific">Periplaneta americana</name>
    <name type="common">American cockroach</name>
    <name type="synonym">Blatta americana</name>
    <dbReference type="NCBI Taxonomy" id="6978"/>
    <lineage>
        <taxon>Eukaryota</taxon>
        <taxon>Metazoa</taxon>
        <taxon>Ecdysozoa</taxon>
        <taxon>Arthropoda</taxon>
        <taxon>Hexapoda</taxon>
        <taxon>Insecta</taxon>
        <taxon>Pterygota</taxon>
        <taxon>Neoptera</taxon>
        <taxon>Polyneoptera</taxon>
        <taxon>Dictyoptera</taxon>
        <taxon>Blattodea</taxon>
        <taxon>Blattoidea</taxon>
        <taxon>Blattidae</taxon>
        <taxon>Blattinae</taxon>
        <taxon>Periplaneta</taxon>
    </lineage>
</organism>
<dbReference type="EMBL" id="JAJSOF020000025">
    <property type="protein sequence ID" value="KAJ4434358.1"/>
    <property type="molecule type" value="Genomic_DNA"/>
</dbReference>
<dbReference type="Proteomes" id="UP001148838">
    <property type="component" value="Unassembled WGS sequence"/>
</dbReference>
<gene>
    <name evidence="2" type="ORF">ANN_22917</name>
</gene>
<keyword evidence="1" id="KW-0732">Signal</keyword>
<reference evidence="2 3" key="1">
    <citation type="journal article" date="2022" name="Allergy">
        <title>Genome assembly and annotation of Periplaneta americana reveal a comprehensive cockroach allergen profile.</title>
        <authorList>
            <person name="Wang L."/>
            <person name="Xiong Q."/>
            <person name="Saelim N."/>
            <person name="Wang L."/>
            <person name="Nong W."/>
            <person name="Wan A.T."/>
            <person name="Shi M."/>
            <person name="Liu X."/>
            <person name="Cao Q."/>
            <person name="Hui J.H.L."/>
            <person name="Sookrung N."/>
            <person name="Leung T.F."/>
            <person name="Tungtrongchitr A."/>
            <person name="Tsui S.K.W."/>
        </authorList>
    </citation>
    <scope>NUCLEOTIDE SEQUENCE [LARGE SCALE GENOMIC DNA]</scope>
    <source>
        <strain evidence="2">PWHHKU_190912</strain>
    </source>
</reference>
<evidence type="ECO:0000313" key="3">
    <source>
        <dbReference type="Proteomes" id="UP001148838"/>
    </source>
</evidence>
<evidence type="ECO:0000256" key="1">
    <source>
        <dbReference type="SAM" id="SignalP"/>
    </source>
</evidence>
<evidence type="ECO:0008006" key="4">
    <source>
        <dbReference type="Google" id="ProtNLM"/>
    </source>
</evidence>
<name>A0ABQ8SK07_PERAM</name>
<feature type="chain" id="PRO_5045985843" description="Reverse transcriptase domain-containing protein" evidence="1">
    <location>
        <begin position="25"/>
        <end position="266"/>
    </location>
</feature>
<accession>A0ABQ8SK07</accession>
<sequence length="266" mass="30832">MSSPRYFALMSMLLVYSCPELRMAVVYCRPFAYVTSRFPPPASIRLSVKRSVIGQVQSHERVDYPYRPLFIQENYNQYHRTPVVEGGRKRCFRFSTVSPKSINANLKQTQALILCVVIPRHVAALTTPIKSEFSTWTTTCRMQDVESPFLNFLRYGFLNHSPTFIVVSEYAIRKVQVNRQGLELNGLHQLLVYADDVNMLGENPQAIRENKGILLEASKEIDLEINPEKTKYLIMSRDQNIVRNGNIKILNLSFEEVEKFKYREQI</sequence>
<feature type="signal peptide" evidence="1">
    <location>
        <begin position="1"/>
        <end position="24"/>
    </location>
</feature>
<proteinExistence type="predicted"/>
<evidence type="ECO:0000313" key="2">
    <source>
        <dbReference type="EMBL" id="KAJ4434358.1"/>
    </source>
</evidence>
<dbReference type="PROSITE" id="PS51257">
    <property type="entry name" value="PROKAR_LIPOPROTEIN"/>
    <property type="match status" value="1"/>
</dbReference>
<comment type="caution">
    <text evidence="2">The sequence shown here is derived from an EMBL/GenBank/DDBJ whole genome shotgun (WGS) entry which is preliminary data.</text>
</comment>
<keyword evidence="3" id="KW-1185">Reference proteome</keyword>